<feature type="signal peptide" evidence="1">
    <location>
        <begin position="1"/>
        <end position="19"/>
    </location>
</feature>
<proteinExistence type="predicted"/>
<evidence type="ECO:0000256" key="1">
    <source>
        <dbReference type="SAM" id="SignalP"/>
    </source>
</evidence>
<dbReference type="EMBL" id="JAEHFX010000005">
    <property type="protein sequence ID" value="MBK0403693.1"/>
    <property type="molecule type" value="Genomic_DNA"/>
</dbReference>
<feature type="chain" id="PRO_5045126522" evidence="1">
    <location>
        <begin position="20"/>
        <end position="314"/>
    </location>
</feature>
<dbReference type="RefSeq" id="WP_200506436.1">
    <property type="nucleotide sequence ID" value="NZ_JAEHFX010000005.1"/>
</dbReference>
<dbReference type="Proteomes" id="UP000644147">
    <property type="component" value="Unassembled WGS sequence"/>
</dbReference>
<evidence type="ECO:0000313" key="2">
    <source>
        <dbReference type="EMBL" id="MBK0403693.1"/>
    </source>
</evidence>
<gene>
    <name evidence="2" type="ORF">I5M27_11900</name>
</gene>
<accession>A0ABS1C2R8</accession>
<keyword evidence="1" id="KW-0732">Signal</keyword>
<dbReference type="NCBIfam" id="TIGR03519">
    <property type="entry name" value="T9SS_PorP_fam"/>
    <property type="match status" value="1"/>
</dbReference>
<organism evidence="2 3">
    <name type="scientific">Adhaeribacter terrigena</name>
    <dbReference type="NCBI Taxonomy" id="2793070"/>
    <lineage>
        <taxon>Bacteria</taxon>
        <taxon>Pseudomonadati</taxon>
        <taxon>Bacteroidota</taxon>
        <taxon>Cytophagia</taxon>
        <taxon>Cytophagales</taxon>
        <taxon>Hymenobacteraceae</taxon>
        <taxon>Adhaeribacter</taxon>
    </lineage>
</organism>
<protein>
    <submittedName>
        <fullName evidence="2">Type IX secretion system membrane protein PorP/SprF</fullName>
    </submittedName>
</protein>
<name>A0ABS1C2R8_9BACT</name>
<dbReference type="Pfam" id="PF11751">
    <property type="entry name" value="PorP_SprF"/>
    <property type="match status" value="1"/>
</dbReference>
<keyword evidence="3" id="KW-1185">Reference proteome</keyword>
<reference evidence="2 3" key="1">
    <citation type="submission" date="2020-12" db="EMBL/GenBank/DDBJ databases">
        <title>Bacterial novel species Adhaeribacter sp. BT258 isolated from soil.</title>
        <authorList>
            <person name="Jung H.-Y."/>
        </authorList>
    </citation>
    <scope>NUCLEOTIDE SEQUENCE [LARGE SCALE GENOMIC DNA]</scope>
    <source>
        <strain evidence="2 3">BT258</strain>
    </source>
</reference>
<sequence>MRRIIVVLGIWLVAGSAYAQQSAQYTQYIFNGLIVNPAYAGSKEIWNVNAIYRDQWTGLEGRPTTQTFSADGGIKDNKIGLGFQAINDRIGADGQLSLMGSAAVKLDVNETSKFRFGISGGVTQYSRDWTKIKMTDMNDQVNPGTKETAISPTLKAGVYFHTEQFYAGLSAANLIPVENDYVLTPTRHYFLTSGYVFNLGQHMKFKPSFLLKEDFKGPTNLDLNAFVLFAERIWVGSSYRTGLNLIHKVSTEDKVNLSSAWAGIVELYVTPKLKLGYAYDVTLTGLNNYDSHEISLGFFFLKKEETNMLSPRYF</sequence>
<evidence type="ECO:0000313" key="3">
    <source>
        <dbReference type="Proteomes" id="UP000644147"/>
    </source>
</evidence>
<comment type="caution">
    <text evidence="2">The sequence shown here is derived from an EMBL/GenBank/DDBJ whole genome shotgun (WGS) entry which is preliminary data.</text>
</comment>
<dbReference type="InterPro" id="IPR019861">
    <property type="entry name" value="PorP/SprF_Bacteroidetes"/>
</dbReference>